<dbReference type="GO" id="GO:0046872">
    <property type="term" value="F:metal ion binding"/>
    <property type="evidence" value="ECO:0007669"/>
    <property type="project" value="UniProtKB-KW"/>
</dbReference>
<comment type="similarity">
    <text evidence="11">Belongs to the adenylosuccinate synthetase family.</text>
</comment>
<evidence type="ECO:0000256" key="7">
    <source>
        <dbReference type="ARBA" id="ARBA00022842"/>
    </source>
</evidence>
<dbReference type="HAMAP" id="MF_00011">
    <property type="entry name" value="Adenylosucc_synth"/>
    <property type="match status" value="1"/>
</dbReference>
<comment type="cofactor">
    <cofactor evidence="1">
        <name>Mg(2+)</name>
        <dbReference type="ChEBI" id="CHEBI:18420"/>
    </cofactor>
</comment>
<sequence>AVLAMSSNGVAKRGRVAVLLGAQWGDEGKGKIIDYLIDHDKLDITARCQGGNNAGHTVVVNGRKYDFHLLPSGIISDKCMNIVGNGVVVNVEAMFNELTHNGVDSEPGWEKRLLISAEAHLVFSVHAAVDGAQENSLAANAKIGTTNRGIGPTYSSKCFRNGVRVADLMGDTQAFEERYRRLVSYYRNQFPHIQVDEDAELAKFKELRAKLEEKKLVGDTVGYLHQAIREGKKVLVEGANGALLDIDFGTYPYCTSSNATVGGACTGLGIPPTLVDQVIGVVKAYQTRVGTGPFPTELFDDDGAKLQSIGQEVGVTTGRKRRCGWLDLFLLRRSAQINGYTHIALTKLDILDSFPELKVAVGYKIDGVQLAAPPAQASAWDKIEVEYLSFEGWMSTTAGVNSFDELPEKCRVYIKFIEDFIKVPIKWIGTGQERGALIVREI</sequence>
<evidence type="ECO:0000256" key="3">
    <source>
        <dbReference type="ARBA" id="ARBA00022598"/>
    </source>
</evidence>
<dbReference type="Gene3D" id="1.10.300.10">
    <property type="entry name" value="Adenylosuccinate Synthetase, subunit A, domain 2"/>
    <property type="match status" value="1"/>
</dbReference>
<feature type="active site" evidence="10">
    <location>
        <position position="157"/>
    </location>
</feature>
<dbReference type="Pfam" id="PF00709">
    <property type="entry name" value="Adenylsucc_synt"/>
    <property type="match status" value="1"/>
</dbReference>
<dbReference type="GO" id="GO:0004019">
    <property type="term" value="F:adenylosuccinate synthase activity"/>
    <property type="evidence" value="ECO:0007669"/>
    <property type="project" value="UniProtKB-EC"/>
</dbReference>
<keyword evidence="6 11" id="KW-0658">Purine biosynthesis</keyword>
<dbReference type="EC" id="6.3.4.4" evidence="11"/>
<keyword evidence="13" id="KW-1185">Reference proteome</keyword>
<evidence type="ECO:0000256" key="8">
    <source>
        <dbReference type="ARBA" id="ARBA00023134"/>
    </source>
</evidence>
<dbReference type="InterPro" id="IPR042109">
    <property type="entry name" value="Adenylosuccinate_synth_dom1"/>
</dbReference>
<comment type="pathway">
    <text evidence="11">Purine metabolism; AMP biosynthesis via de novo pathway; AMP from IMP: step 1/2.</text>
</comment>
<dbReference type="CDD" id="cd03108">
    <property type="entry name" value="AdSS"/>
    <property type="match status" value="1"/>
</dbReference>
<dbReference type="GO" id="GO:0046040">
    <property type="term" value="P:IMP metabolic process"/>
    <property type="evidence" value="ECO:0007669"/>
    <property type="project" value="TreeGrafter"/>
</dbReference>
<dbReference type="NCBIfam" id="TIGR00184">
    <property type="entry name" value="purA"/>
    <property type="match status" value="1"/>
</dbReference>
<dbReference type="FunFam" id="1.10.300.10:FF:000002">
    <property type="entry name" value="Adenylosuccinate synthetase, chloroplastic"/>
    <property type="match status" value="1"/>
</dbReference>
<dbReference type="Gene3D" id="3.90.170.10">
    <property type="entry name" value="Adenylosuccinate Synthetase, subunit A, domain 3"/>
    <property type="match status" value="1"/>
</dbReference>
<dbReference type="PANTHER" id="PTHR11846:SF0">
    <property type="entry name" value="ADENYLOSUCCINATE SYNTHETASE"/>
    <property type="match status" value="1"/>
</dbReference>
<keyword evidence="5 11" id="KW-0547">Nucleotide-binding</keyword>
<dbReference type="SMART" id="SM00788">
    <property type="entry name" value="Adenylsucc_synt"/>
    <property type="match status" value="1"/>
</dbReference>
<dbReference type="PROSITE" id="PS01266">
    <property type="entry name" value="ADENYLOSUCCIN_SYN_1"/>
    <property type="match status" value="1"/>
</dbReference>
<feature type="non-terminal residue" evidence="12">
    <location>
        <position position="1"/>
    </location>
</feature>
<name>A0AAN5DA70_9BILA</name>
<dbReference type="SUPFAM" id="SSF52540">
    <property type="entry name" value="P-loop containing nucleoside triphosphate hydrolases"/>
    <property type="match status" value="1"/>
</dbReference>
<comment type="catalytic activity">
    <reaction evidence="9 11">
        <text>IMP + L-aspartate + GTP = N(6)-(1,2-dicarboxyethyl)-AMP + GDP + phosphate + 2 H(+)</text>
        <dbReference type="Rhea" id="RHEA:15753"/>
        <dbReference type="ChEBI" id="CHEBI:15378"/>
        <dbReference type="ChEBI" id="CHEBI:29991"/>
        <dbReference type="ChEBI" id="CHEBI:37565"/>
        <dbReference type="ChEBI" id="CHEBI:43474"/>
        <dbReference type="ChEBI" id="CHEBI:57567"/>
        <dbReference type="ChEBI" id="CHEBI:58053"/>
        <dbReference type="ChEBI" id="CHEBI:58189"/>
        <dbReference type="EC" id="6.3.4.4"/>
    </reaction>
</comment>
<evidence type="ECO:0000256" key="9">
    <source>
        <dbReference type="ARBA" id="ARBA00050432"/>
    </source>
</evidence>
<dbReference type="PANTHER" id="PTHR11846">
    <property type="entry name" value="ADENYLOSUCCINATE SYNTHETASE"/>
    <property type="match status" value="1"/>
</dbReference>
<dbReference type="PROSITE" id="PS00513">
    <property type="entry name" value="ADENYLOSUCCIN_SYN_2"/>
    <property type="match status" value="1"/>
</dbReference>
<keyword evidence="7 11" id="KW-0460">Magnesium</keyword>
<dbReference type="InterPro" id="IPR027417">
    <property type="entry name" value="P-loop_NTPase"/>
</dbReference>
<accession>A0AAN5DA70</accession>
<evidence type="ECO:0000256" key="2">
    <source>
        <dbReference type="ARBA" id="ARBA00011738"/>
    </source>
</evidence>
<evidence type="ECO:0000256" key="6">
    <source>
        <dbReference type="ARBA" id="ARBA00022755"/>
    </source>
</evidence>
<dbReference type="InterPro" id="IPR001114">
    <property type="entry name" value="Adenylosuccinate_synthetase"/>
</dbReference>
<evidence type="ECO:0000313" key="13">
    <source>
        <dbReference type="Proteomes" id="UP001328107"/>
    </source>
</evidence>
<dbReference type="EMBL" id="BTRK01000006">
    <property type="protein sequence ID" value="GMR58910.1"/>
    <property type="molecule type" value="Genomic_DNA"/>
</dbReference>
<reference evidence="13" key="1">
    <citation type="submission" date="2022-10" db="EMBL/GenBank/DDBJ databases">
        <title>Genome assembly of Pristionchus species.</title>
        <authorList>
            <person name="Yoshida K."/>
            <person name="Sommer R.J."/>
        </authorList>
    </citation>
    <scope>NUCLEOTIDE SEQUENCE [LARGE SCALE GENOMIC DNA]</scope>
    <source>
        <strain evidence="13">RS5460</strain>
    </source>
</reference>
<dbReference type="GO" id="GO:0044208">
    <property type="term" value="P:'de novo' AMP biosynthetic process"/>
    <property type="evidence" value="ECO:0007669"/>
    <property type="project" value="TreeGrafter"/>
</dbReference>
<evidence type="ECO:0000256" key="1">
    <source>
        <dbReference type="ARBA" id="ARBA00001946"/>
    </source>
</evidence>
<dbReference type="GO" id="GO:0005737">
    <property type="term" value="C:cytoplasm"/>
    <property type="evidence" value="ECO:0007669"/>
    <property type="project" value="TreeGrafter"/>
</dbReference>
<keyword evidence="4 11" id="KW-0479">Metal-binding</keyword>
<dbReference type="AlphaFoldDB" id="A0AAN5DA70"/>
<dbReference type="GO" id="GO:0005525">
    <property type="term" value="F:GTP binding"/>
    <property type="evidence" value="ECO:0007669"/>
    <property type="project" value="UniProtKB-KW"/>
</dbReference>
<comment type="subunit">
    <text evidence="2">Homodimer.</text>
</comment>
<proteinExistence type="inferred from homology"/>
<organism evidence="12 13">
    <name type="scientific">Pristionchus mayeri</name>
    <dbReference type="NCBI Taxonomy" id="1317129"/>
    <lineage>
        <taxon>Eukaryota</taxon>
        <taxon>Metazoa</taxon>
        <taxon>Ecdysozoa</taxon>
        <taxon>Nematoda</taxon>
        <taxon>Chromadorea</taxon>
        <taxon>Rhabditida</taxon>
        <taxon>Rhabditina</taxon>
        <taxon>Diplogasteromorpha</taxon>
        <taxon>Diplogasteroidea</taxon>
        <taxon>Neodiplogasteridae</taxon>
        <taxon>Pristionchus</taxon>
    </lineage>
</organism>
<dbReference type="Proteomes" id="UP001328107">
    <property type="component" value="Unassembled WGS sequence"/>
</dbReference>
<keyword evidence="3 11" id="KW-0436">Ligase</keyword>
<evidence type="ECO:0000256" key="11">
    <source>
        <dbReference type="RuleBase" id="RU000520"/>
    </source>
</evidence>
<keyword evidence="8 11" id="KW-0342">GTP-binding</keyword>
<comment type="function">
    <text evidence="11">Plays an important role in the de novo pathway of purine nucleotide biosynthesis.</text>
</comment>
<dbReference type="InterPro" id="IPR033128">
    <property type="entry name" value="Adenylosuccin_syn_Lys_AS"/>
</dbReference>
<gene>
    <name evidence="12" type="ORF">PMAYCL1PPCAC_29105</name>
</gene>
<dbReference type="NCBIfam" id="NF002223">
    <property type="entry name" value="PRK01117.1"/>
    <property type="match status" value="1"/>
</dbReference>
<evidence type="ECO:0000313" key="12">
    <source>
        <dbReference type="EMBL" id="GMR58910.1"/>
    </source>
</evidence>
<evidence type="ECO:0000256" key="4">
    <source>
        <dbReference type="ARBA" id="ARBA00022723"/>
    </source>
</evidence>
<dbReference type="Gene3D" id="3.40.440.10">
    <property type="entry name" value="Adenylosuccinate Synthetase, subunit A, domain 1"/>
    <property type="match status" value="1"/>
</dbReference>
<dbReference type="InterPro" id="IPR042111">
    <property type="entry name" value="Adenylosuccinate_synth_dom3"/>
</dbReference>
<protein>
    <recommendedName>
        <fullName evidence="11">Adenylosuccinate synthetase</fullName>
        <ecNumber evidence="11">6.3.4.4</ecNumber>
    </recommendedName>
</protein>
<dbReference type="InterPro" id="IPR018220">
    <property type="entry name" value="Adenylosuccin_syn_GTP-bd"/>
</dbReference>
<comment type="caution">
    <text evidence="12">The sequence shown here is derived from an EMBL/GenBank/DDBJ whole genome shotgun (WGS) entry which is preliminary data.</text>
</comment>
<dbReference type="FunFam" id="3.90.170.10:FF:000001">
    <property type="entry name" value="Adenylosuccinate synthetase"/>
    <property type="match status" value="1"/>
</dbReference>
<evidence type="ECO:0000256" key="5">
    <source>
        <dbReference type="ARBA" id="ARBA00022741"/>
    </source>
</evidence>
<evidence type="ECO:0000256" key="10">
    <source>
        <dbReference type="PROSITE-ProRule" id="PRU10134"/>
    </source>
</evidence>
<dbReference type="InterPro" id="IPR042110">
    <property type="entry name" value="Adenylosuccinate_synth_dom2"/>
</dbReference>